<dbReference type="SUPFAM" id="SSF52540">
    <property type="entry name" value="P-loop containing nucleoside triphosphate hydrolases"/>
    <property type="match status" value="2"/>
</dbReference>
<protein>
    <submittedName>
        <fullName evidence="2">Helix-turn-helix domain-containing protein</fullName>
    </submittedName>
</protein>
<dbReference type="RefSeq" id="WP_395417490.1">
    <property type="nucleotide sequence ID" value="NZ_JBIPKE010000017.1"/>
</dbReference>
<dbReference type="InterPro" id="IPR003593">
    <property type="entry name" value="AAA+_ATPase"/>
</dbReference>
<evidence type="ECO:0000313" key="2">
    <source>
        <dbReference type="EMBL" id="MFH6984056.1"/>
    </source>
</evidence>
<dbReference type="SMART" id="SM00382">
    <property type="entry name" value="AAA"/>
    <property type="match status" value="1"/>
</dbReference>
<dbReference type="InterPro" id="IPR027417">
    <property type="entry name" value="P-loop_NTPase"/>
</dbReference>
<name>A0ABW7N923_9BACT</name>
<dbReference type="InterPro" id="IPR010285">
    <property type="entry name" value="DNA_helicase_pif1-like_DEAD"/>
</dbReference>
<dbReference type="Pfam" id="PF05970">
    <property type="entry name" value="PIF1"/>
    <property type="match status" value="1"/>
</dbReference>
<dbReference type="CDD" id="cd18037">
    <property type="entry name" value="DEXSc_Pif1_like"/>
    <property type="match status" value="1"/>
</dbReference>
<dbReference type="Pfam" id="PF14493">
    <property type="entry name" value="HTH_40"/>
    <property type="match status" value="1"/>
</dbReference>
<dbReference type="Gene3D" id="3.40.50.300">
    <property type="entry name" value="P-loop containing nucleotide triphosphate hydrolases"/>
    <property type="match status" value="1"/>
</dbReference>
<dbReference type="InterPro" id="IPR051055">
    <property type="entry name" value="PIF1_helicase"/>
</dbReference>
<evidence type="ECO:0000313" key="3">
    <source>
        <dbReference type="Proteomes" id="UP001610063"/>
    </source>
</evidence>
<gene>
    <name evidence="2" type="ORF">ACHKAR_11435</name>
</gene>
<dbReference type="Proteomes" id="UP001610063">
    <property type="component" value="Unassembled WGS sequence"/>
</dbReference>
<keyword evidence="3" id="KW-1185">Reference proteome</keyword>
<accession>A0ABW7N923</accession>
<dbReference type="PANTHER" id="PTHR47642">
    <property type="entry name" value="ATP-DEPENDENT DNA HELICASE"/>
    <property type="match status" value="1"/>
</dbReference>
<proteinExistence type="predicted"/>
<organism evidence="2 3">
    <name type="scientific">Marinoscillum luteum</name>
    <dbReference type="NCBI Taxonomy" id="861051"/>
    <lineage>
        <taxon>Bacteria</taxon>
        <taxon>Pseudomonadati</taxon>
        <taxon>Bacteroidota</taxon>
        <taxon>Cytophagia</taxon>
        <taxon>Cytophagales</taxon>
        <taxon>Reichenbachiellaceae</taxon>
        <taxon>Marinoscillum</taxon>
    </lineage>
</organism>
<dbReference type="EMBL" id="JBIPKE010000017">
    <property type="protein sequence ID" value="MFH6984056.1"/>
    <property type="molecule type" value="Genomic_DNA"/>
</dbReference>
<dbReference type="InterPro" id="IPR029491">
    <property type="entry name" value="Helicase_HTH"/>
</dbReference>
<feature type="domain" description="AAA+ ATPase" evidence="1">
    <location>
        <begin position="12"/>
        <end position="309"/>
    </location>
</feature>
<dbReference type="PANTHER" id="PTHR47642:SF5">
    <property type="entry name" value="ATP-DEPENDENT DNA HELICASE"/>
    <property type="match status" value="1"/>
</dbReference>
<sequence length="572" mass="64699">MNQETALAILKTGQNVYLTGSAGTGKTYLINQYIEYLRVREVPLAITASTGIAATHIGGQTIHSWSGIGIREEITPKDLDQIAKNRQTVTRIKAVHVLIIDEISMLSGKVLTGISDILKHFRKSKAPFGGVQVILSGDFFQLPPVSRTPMTNREKFAFMAPVWVEAKLKICYLKQQFRQGQDTLSFLLSEIRSQDVSDDSLEKLREKLEDTQTIPDALRLYTHNADVDAMNAKRLEENPNPIQVFYAETKGKSKILEGLKQSVLAAPALELKEDARVMFVKNNPEKGYFNGSTGTVMGFDREEGYPIVNMDSGRTVVAKPEEWTVSDEKETILASYKQIPLRLAWAITVHKSQGMTLDNAEMDLSKTFEAGQGYVALSRLKSWKGLVLGGINRISMELDPLAVKADNRFQELSEESEDWLNHIPEDELNIAFLDFISRSNGTNDEETIQANLKREKKYHTKEKKESTYQKTLKLIGEGKTLEEIAFERELSLGTIVGHLERIAEEEKEIDMSKFKPDDKTVAKVEKIIQKLKDQNQEEFYDKDGRVKLGFIFKAMNGQMDYETIRLTRLFVD</sequence>
<dbReference type="Gene3D" id="1.10.10.1390">
    <property type="entry name" value="ATP-dependent DNA helicase RecQ"/>
    <property type="match status" value="1"/>
</dbReference>
<dbReference type="CDD" id="cd18809">
    <property type="entry name" value="SF1_C_RecD"/>
    <property type="match status" value="1"/>
</dbReference>
<comment type="caution">
    <text evidence="2">The sequence shown here is derived from an EMBL/GenBank/DDBJ whole genome shotgun (WGS) entry which is preliminary data.</text>
</comment>
<dbReference type="Gene3D" id="2.30.30.940">
    <property type="match status" value="1"/>
</dbReference>
<evidence type="ECO:0000259" key="1">
    <source>
        <dbReference type="SMART" id="SM00382"/>
    </source>
</evidence>
<reference evidence="2 3" key="1">
    <citation type="journal article" date="2013" name="Int. J. Syst. Evol. Microbiol.">
        <title>Marinoscillum luteum sp. nov., isolated from marine sediment.</title>
        <authorList>
            <person name="Cha I.T."/>
            <person name="Park S.J."/>
            <person name="Kim S.J."/>
            <person name="Kim J.G."/>
            <person name="Jung M.Y."/>
            <person name="Shin K.S."/>
            <person name="Kwon K.K."/>
            <person name="Yang S.H."/>
            <person name="Seo Y.S."/>
            <person name="Rhee S.K."/>
        </authorList>
    </citation>
    <scope>NUCLEOTIDE SEQUENCE [LARGE SCALE GENOMIC DNA]</scope>
    <source>
        <strain evidence="2 3">KCTC 23939</strain>
    </source>
</reference>